<dbReference type="InterPro" id="IPR011249">
    <property type="entry name" value="Metalloenz_LuxS/M16"/>
</dbReference>
<dbReference type="Pfam" id="PF00675">
    <property type="entry name" value="Peptidase_M16"/>
    <property type="match status" value="1"/>
</dbReference>
<keyword evidence="5" id="KW-1185">Reference proteome</keyword>
<dbReference type="STRING" id="1082479.SAMN05216241_1232"/>
<dbReference type="RefSeq" id="WP_090022589.1">
    <property type="nucleotide sequence ID" value="NZ_FNCE01000023.1"/>
</dbReference>
<organism evidence="4 5">
    <name type="scientific">Limimonas halophila</name>
    <dbReference type="NCBI Taxonomy" id="1082479"/>
    <lineage>
        <taxon>Bacteria</taxon>
        <taxon>Pseudomonadati</taxon>
        <taxon>Pseudomonadota</taxon>
        <taxon>Alphaproteobacteria</taxon>
        <taxon>Rhodospirillales</taxon>
        <taxon>Rhodovibrionaceae</taxon>
        <taxon>Limimonas</taxon>
    </lineage>
</organism>
<dbReference type="Proteomes" id="UP000199415">
    <property type="component" value="Unassembled WGS sequence"/>
</dbReference>
<dbReference type="OrthoDB" id="9811314at2"/>
<dbReference type="SUPFAM" id="SSF63411">
    <property type="entry name" value="LuxS/MPP-like metallohydrolase"/>
    <property type="match status" value="2"/>
</dbReference>
<feature type="domain" description="Peptidase M16 C-terminal" evidence="3">
    <location>
        <begin position="194"/>
        <end position="369"/>
    </location>
</feature>
<dbReference type="GO" id="GO:0008233">
    <property type="term" value="F:peptidase activity"/>
    <property type="evidence" value="ECO:0007669"/>
    <property type="project" value="UniProtKB-KW"/>
</dbReference>
<protein>
    <submittedName>
        <fullName evidence="4">Zinc protease</fullName>
    </submittedName>
</protein>
<dbReference type="AlphaFoldDB" id="A0A1G7V851"/>
<dbReference type="Gene3D" id="3.30.830.10">
    <property type="entry name" value="Metalloenzyme, LuxS/M16 peptidase-like"/>
    <property type="match status" value="2"/>
</dbReference>
<sequence>MPLLRFAAPLIAVLVLAVGWSSPAGAVDPKRVVTGSGIEAWLVEDHANPVLSVKFGFRGGASLDPADKPGVANLVAGTLNEGAGELPSQAFQEALAAKAIEMSFGAGHDDFSGTLKTLSEHRGRAFELLGLALTEPRFDPEPVARVTSQVRANLATQAEEPSYIANRALMRALFPDHPYGEPTDGTPASLDAIAPKDLHAYVERAFTRDRLVIGVAGDITPEELKPLLEKAFGRLPQSSQAAQPVPETEPEAAGETMVVDRDIRQAWVAFAHPGIARDDPDYYAASLVNYILGGGSFASRLMQTVRVEHGLAYSVYSYLHTLEHAPLIGGGLGTSNDRVAKALKLTRDTWRRLASEGPTEKELKDAKTYLKGSFATNLGSTGGIAAVLRAMQREKLGIDYMDERRELIDGVTAEDAKRVAGELLEADALTTVIVGEPTDVEPTRPAPEIGS</sequence>
<proteinExistence type="predicted"/>
<evidence type="ECO:0000259" key="3">
    <source>
        <dbReference type="Pfam" id="PF05193"/>
    </source>
</evidence>
<evidence type="ECO:0000313" key="4">
    <source>
        <dbReference type="EMBL" id="SDG55721.1"/>
    </source>
</evidence>
<dbReference type="GO" id="GO:0046872">
    <property type="term" value="F:metal ion binding"/>
    <property type="evidence" value="ECO:0007669"/>
    <property type="project" value="InterPro"/>
</dbReference>
<gene>
    <name evidence="4" type="ORF">SAMN05216241_1232</name>
</gene>
<evidence type="ECO:0000259" key="2">
    <source>
        <dbReference type="Pfam" id="PF00675"/>
    </source>
</evidence>
<dbReference type="Pfam" id="PF05193">
    <property type="entry name" value="Peptidase_M16_C"/>
    <property type="match status" value="1"/>
</dbReference>
<dbReference type="PANTHER" id="PTHR11851">
    <property type="entry name" value="METALLOPROTEASE"/>
    <property type="match status" value="1"/>
</dbReference>
<keyword evidence="4" id="KW-0378">Hydrolase</keyword>
<dbReference type="InterPro" id="IPR050361">
    <property type="entry name" value="MPP/UQCRC_Complex"/>
</dbReference>
<name>A0A1G7V851_9PROT</name>
<reference evidence="4 5" key="1">
    <citation type="submission" date="2016-10" db="EMBL/GenBank/DDBJ databases">
        <authorList>
            <person name="de Groot N.N."/>
        </authorList>
    </citation>
    <scope>NUCLEOTIDE SEQUENCE [LARGE SCALE GENOMIC DNA]</scope>
    <source>
        <strain evidence="4 5">DSM 25584</strain>
    </source>
</reference>
<feature type="domain" description="Peptidase M16 N-terminal" evidence="2">
    <location>
        <begin position="45"/>
        <end position="184"/>
    </location>
</feature>
<evidence type="ECO:0000256" key="1">
    <source>
        <dbReference type="SAM" id="SignalP"/>
    </source>
</evidence>
<dbReference type="EMBL" id="FNCE01000023">
    <property type="protein sequence ID" value="SDG55721.1"/>
    <property type="molecule type" value="Genomic_DNA"/>
</dbReference>
<keyword evidence="1" id="KW-0732">Signal</keyword>
<feature type="chain" id="PRO_5011460982" evidence="1">
    <location>
        <begin position="27"/>
        <end position="451"/>
    </location>
</feature>
<evidence type="ECO:0000313" key="5">
    <source>
        <dbReference type="Proteomes" id="UP000199415"/>
    </source>
</evidence>
<dbReference type="GO" id="GO:0006508">
    <property type="term" value="P:proteolysis"/>
    <property type="evidence" value="ECO:0007669"/>
    <property type="project" value="UniProtKB-KW"/>
</dbReference>
<accession>A0A1G7V851</accession>
<feature type="signal peptide" evidence="1">
    <location>
        <begin position="1"/>
        <end position="26"/>
    </location>
</feature>
<dbReference type="PANTHER" id="PTHR11851:SF224">
    <property type="entry name" value="PROCESSING PROTEASE"/>
    <property type="match status" value="1"/>
</dbReference>
<dbReference type="InterPro" id="IPR007863">
    <property type="entry name" value="Peptidase_M16_C"/>
</dbReference>
<keyword evidence="4" id="KW-0645">Protease</keyword>
<dbReference type="InterPro" id="IPR011765">
    <property type="entry name" value="Pept_M16_N"/>
</dbReference>